<accession>A0AC61RFQ2</accession>
<organism evidence="1 2">
    <name type="scientific">Lepagella muris</name>
    <dbReference type="NCBI Taxonomy" id="3032870"/>
    <lineage>
        <taxon>Bacteria</taxon>
        <taxon>Pseudomonadati</taxon>
        <taxon>Bacteroidota</taxon>
        <taxon>Bacteroidia</taxon>
        <taxon>Bacteroidales</taxon>
        <taxon>Muribaculaceae</taxon>
        <taxon>Lepagella</taxon>
    </lineage>
</organism>
<dbReference type="EMBL" id="SRYB01000009">
    <property type="protein sequence ID" value="TGY79032.1"/>
    <property type="molecule type" value="Genomic_DNA"/>
</dbReference>
<keyword evidence="2" id="KW-1185">Reference proteome</keyword>
<dbReference type="Proteomes" id="UP000306319">
    <property type="component" value="Unassembled WGS sequence"/>
</dbReference>
<evidence type="ECO:0000313" key="1">
    <source>
        <dbReference type="EMBL" id="TGY79032.1"/>
    </source>
</evidence>
<comment type="caution">
    <text evidence="1">The sequence shown here is derived from an EMBL/GenBank/DDBJ whole genome shotgun (WGS) entry which is preliminary data.</text>
</comment>
<sequence length="153" mass="17034">MKVVLLSEGAMVPKRVNEFAAGYDLFTPKDVLVNPGRNMILLDISVELDPQTEGEVRPCSGFSIKGMKGYSLNDPNTEKRFDADVIIGTVDEDYRGIVGVIIKSFEKEPFLIKHKEKIAQLVVKKYVGTPFEIVSELTTTDRGTKGFGQLEHQ</sequence>
<gene>
    <name evidence="1" type="ORF">E5331_08185</name>
</gene>
<evidence type="ECO:0000313" key="2">
    <source>
        <dbReference type="Proteomes" id="UP000306319"/>
    </source>
</evidence>
<reference evidence="1" key="1">
    <citation type="submission" date="2019-04" db="EMBL/GenBank/DDBJ databases">
        <title>Microbes associate with the intestines of laboratory mice.</title>
        <authorList>
            <person name="Navarre W."/>
            <person name="Wong E."/>
            <person name="Huang K."/>
            <person name="Tropini C."/>
            <person name="Ng K."/>
            <person name="Yu B."/>
        </authorList>
    </citation>
    <scope>NUCLEOTIDE SEQUENCE</scope>
    <source>
        <strain evidence="1">NM04_E33</strain>
    </source>
</reference>
<protein>
    <submittedName>
        <fullName evidence="1">Uncharacterized protein</fullName>
    </submittedName>
</protein>
<proteinExistence type="predicted"/>
<name>A0AC61RFQ2_9BACT</name>